<evidence type="ECO:0000313" key="2">
    <source>
        <dbReference type="Proteomes" id="UP000288789"/>
    </source>
</evidence>
<dbReference type="EMBL" id="RSFE01000001">
    <property type="protein sequence ID" value="RWU12685.1"/>
    <property type="molecule type" value="Genomic_DNA"/>
</dbReference>
<dbReference type="PANTHER" id="PTHR42194:SF1">
    <property type="entry name" value="UPF0276 PROTEIN HI_1600"/>
    <property type="match status" value="1"/>
</dbReference>
<dbReference type="RefSeq" id="WP_128351014.1">
    <property type="nucleotide sequence ID" value="NZ_RSFE01000001.1"/>
</dbReference>
<dbReference type="NCBIfam" id="NF003818">
    <property type="entry name" value="PRK05409.1"/>
    <property type="match status" value="1"/>
</dbReference>
<keyword evidence="2" id="KW-1185">Reference proteome</keyword>
<evidence type="ECO:0000313" key="1">
    <source>
        <dbReference type="EMBL" id="RWU12685.1"/>
    </source>
</evidence>
<organism evidence="1 2">
    <name type="scientific">Pseudidiomarina gelatinasegens</name>
    <dbReference type="NCBI Taxonomy" id="2487740"/>
    <lineage>
        <taxon>Bacteria</taxon>
        <taxon>Pseudomonadati</taxon>
        <taxon>Pseudomonadota</taxon>
        <taxon>Gammaproteobacteria</taxon>
        <taxon>Alteromonadales</taxon>
        <taxon>Idiomarinaceae</taxon>
        <taxon>Pseudidiomarina</taxon>
    </lineage>
</organism>
<dbReference type="Gene3D" id="3.20.20.150">
    <property type="entry name" value="Divalent-metal-dependent TIM barrel enzymes"/>
    <property type="match status" value="1"/>
</dbReference>
<protein>
    <submittedName>
        <fullName evidence="1">DUF692 domain-containing protein</fullName>
    </submittedName>
</protein>
<comment type="caution">
    <text evidence="1">The sequence shown here is derived from an EMBL/GenBank/DDBJ whole genome shotgun (WGS) entry which is preliminary data.</text>
</comment>
<dbReference type="OrthoDB" id="9763101at2"/>
<dbReference type="InterPro" id="IPR007801">
    <property type="entry name" value="MbnB/TglH/ChrH"/>
</dbReference>
<sequence length="267" mass="30811">MRRIVGLGLRREFLQDVLQQTPAVDFWELAPENWLDRGYEATYQLDRIREQYPISCHGLSLSIGSPDPLDEKFVLRVKEFLDRFKIERYSEHLSYCSAQGHLYDLLPIPFSEDAADYVAGRVRRVQELIERPLVLENVSYYTPAATDISELEFINRVLDKSDCELLLDVNNVFVNSVNHNYDPHEFIRGLPTERITYGHIAGHFEEAPDLLIDTHGADIRQEVFDLMNYAYQQHGEFPMLLERDFNVPPLATLLQEVNAVKAVAAKA</sequence>
<proteinExistence type="predicted"/>
<name>A0A443Z705_9GAMM</name>
<dbReference type="Pfam" id="PF05114">
    <property type="entry name" value="MbnB_TglH_ChrH"/>
    <property type="match status" value="1"/>
</dbReference>
<dbReference type="PANTHER" id="PTHR42194">
    <property type="entry name" value="UPF0276 PROTEIN HI_1600"/>
    <property type="match status" value="1"/>
</dbReference>
<gene>
    <name evidence="1" type="ORF">EGC76_00185</name>
</gene>
<reference evidence="1 2" key="1">
    <citation type="submission" date="2018-12" db="EMBL/GenBank/DDBJ databases">
        <authorList>
            <person name="Li A."/>
            <person name="Zhang M."/>
            <person name="Zhu H."/>
        </authorList>
    </citation>
    <scope>NUCLEOTIDE SEQUENCE [LARGE SCALE GENOMIC DNA]</scope>
    <source>
        <strain evidence="1 2">R04H25</strain>
    </source>
</reference>
<dbReference type="AlphaFoldDB" id="A0A443Z705"/>
<dbReference type="Proteomes" id="UP000288789">
    <property type="component" value="Unassembled WGS sequence"/>
</dbReference>
<dbReference type="SUPFAM" id="SSF51658">
    <property type="entry name" value="Xylose isomerase-like"/>
    <property type="match status" value="1"/>
</dbReference>
<dbReference type="InterPro" id="IPR036237">
    <property type="entry name" value="Xyl_isomerase-like_sf"/>
</dbReference>
<accession>A0A443Z705</accession>